<gene>
    <name evidence="4" type="ORF">H0A62_07120</name>
</gene>
<keyword evidence="1" id="KW-0998">Cell outer membrane</keyword>
<accession>A0A853GZ41</accession>
<evidence type="ECO:0000256" key="3">
    <source>
        <dbReference type="SAM" id="SignalP"/>
    </source>
</evidence>
<organism evidence="4 5">
    <name type="scientific">Pollutimonas harenae</name>
    <dbReference type="NCBI Taxonomy" id="657015"/>
    <lineage>
        <taxon>Bacteria</taxon>
        <taxon>Pseudomonadati</taxon>
        <taxon>Pseudomonadota</taxon>
        <taxon>Betaproteobacteria</taxon>
        <taxon>Burkholderiales</taxon>
        <taxon>Alcaligenaceae</taxon>
        <taxon>Pollutimonas</taxon>
    </lineage>
</organism>
<keyword evidence="5" id="KW-1185">Reference proteome</keyword>
<comment type="catalytic activity">
    <reaction evidence="1">
        <text>a 3-(acyloxy)acyl derivative of bacterial toxin + H2O = a 3-hydroxyacyl derivative of bacterial toxin + a fatty acid + H(+)</text>
        <dbReference type="Rhea" id="RHEA:12032"/>
        <dbReference type="ChEBI" id="CHEBI:15377"/>
        <dbReference type="ChEBI" id="CHEBI:15378"/>
        <dbReference type="ChEBI" id="CHEBI:28868"/>
        <dbReference type="ChEBI" id="CHEBI:136853"/>
        <dbReference type="ChEBI" id="CHEBI:140675"/>
        <dbReference type="EC" id="3.1.1.77"/>
    </reaction>
</comment>
<dbReference type="AlphaFoldDB" id="A0A853GZ41"/>
<dbReference type="EC" id="3.1.1.77" evidence="1"/>
<dbReference type="GO" id="GO:0050528">
    <property type="term" value="F:acyloxyacyl hydrolase activity"/>
    <property type="evidence" value="ECO:0007669"/>
    <property type="project" value="UniProtKB-EC"/>
</dbReference>
<dbReference type="RefSeq" id="WP_130038975.1">
    <property type="nucleotide sequence ID" value="NZ_JACCEV010000002.1"/>
</dbReference>
<sequence>MARLLKVSVLTAGLAVTFFMTSVNAEPTFGGVSVRAGYASHYSRAEIAWESPSLWTYRFAEGYGRLDLVAELGAAYWMAQGSRSPSRVWQFSAIPFLRWSWNERYYLEAGVGATVFSRTDFADKNLSTAFQFGDHIGVGAYLSDTSRIGLRFSHFSNAGIKEPNPGLNILQLLYTYRY</sequence>
<dbReference type="Pfam" id="PF09411">
    <property type="entry name" value="PagL"/>
    <property type="match status" value="1"/>
</dbReference>
<dbReference type="Gene3D" id="2.40.160.20">
    <property type="match status" value="1"/>
</dbReference>
<proteinExistence type="inferred from homology"/>
<reference evidence="4 5" key="1">
    <citation type="submission" date="2020-07" db="EMBL/GenBank/DDBJ databases">
        <title>Taxonomic revisions and descriptions of new bacterial species based on genomic comparisons in the high-G+C-content subgroup of the family Alcaligenaceae.</title>
        <authorList>
            <person name="Szabo A."/>
            <person name="Felfoldi T."/>
        </authorList>
    </citation>
    <scope>NUCLEOTIDE SEQUENCE [LARGE SCALE GENOMIC DNA]</scope>
    <source>
        <strain evidence="4 5">DSM 25667</strain>
    </source>
</reference>
<dbReference type="EMBL" id="JACCEV010000002">
    <property type="protein sequence ID" value="NYT85372.1"/>
    <property type="molecule type" value="Genomic_DNA"/>
</dbReference>
<keyword evidence="1 4" id="KW-0378">Hydrolase</keyword>
<dbReference type="Proteomes" id="UP000554144">
    <property type="component" value="Unassembled WGS sequence"/>
</dbReference>
<name>A0A853GZ41_9BURK</name>
<feature type="chain" id="PRO_5032563312" description="Lipid A deacylase" evidence="3">
    <location>
        <begin position="26"/>
        <end position="178"/>
    </location>
</feature>
<comment type="function">
    <text evidence="1">Has lipid A 3-O-deacylase activity. Hydrolyzes the ester bond at the 3 position of lipid A, a bioactive component of lipopolysaccharide (LPS), thereby releasing the primary fatty acyl moiety.</text>
</comment>
<evidence type="ECO:0000256" key="2">
    <source>
        <dbReference type="PIRSR" id="PIRSR029681-2"/>
    </source>
</evidence>
<protein>
    <recommendedName>
        <fullName evidence="1">Lipid A deacylase</fullName>
        <ecNumber evidence="1">3.1.1.77</ecNumber>
    </recommendedName>
    <alternativeName>
        <fullName evidence="1">LPS 3-O-deacylase</fullName>
    </alternativeName>
    <alternativeName>
        <fullName evidence="1">Outer membrane enzyme</fullName>
    </alternativeName>
</protein>
<feature type="site" description="Critical for activity" evidence="2">
    <location>
        <position position="157"/>
    </location>
</feature>
<comment type="subunit">
    <text evidence="1">Homodimer.</text>
</comment>
<comment type="caution">
    <text evidence="4">The sequence shown here is derived from an EMBL/GenBank/DDBJ whole genome shotgun (WGS) entry which is preliminary data.</text>
</comment>
<comment type="subcellular location">
    <subcellularLocation>
        <location evidence="1">Cell outer membrane</location>
        <topology evidence="1">Multi-pass membrane protein</topology>
    </subcellularLocation>
</comment>
<feature type="signal peptide" evidence="3">
    <location>
        <begin position="1"/>
        <end position="25"/>
    </location>
</feature>
<comment type="similarity">
    <text evidence="1">Belongs to the PagL family.</text>
</comment>
<dbReference type="InterPro" id="IPR018550">
    <property type="entry name" value="Lipid-A_deacylase-rel"/>
</dbReference>
<evidence type="ECO:0000313" key="4">
    <source>
        <dbReference type="EMBL" id="NYT85372.1"/>
    </source>
</evidence>
<dbReference type="SUPFAM" id="SSF56925">
    <property type="entry name" value="OMPA-like"/>
    <property type="match status" value="1"/>
</dbReference>
<keyword evidence="3" id="KW-0732">Signal</keyword>
<keyword evidence="1" id="KW-0472">Membrane</keyword>
<dbReference type="PIRSF" id="PIRSF029681">
    <property type="entry name" value="PagL"/>
    <property type="match status" value="1"/>
</dbReference>
<evidence type="ECO:0000256" key="1">
    <source>
        <dbReference type="PIRNR" id="PIRNR029681"/>
    </source>
</evidence>
<dbReference type="GO" id="GO:0009279">
    <property type="term" value="C:cell outer membrane"/>
    <property type="evidence" value="ECO:0007669"/>
    <property type="project" value="UniProtKB-SubCell"/>
</dbReference>
<dbReference type="OrthoDB" id="5297282at2"/>
<evidence type="ECO:0000313" key="5">
    <source>
        <dbReference type="Proteomes" id="UP000554144"/>
    </source>
</evidence>
<dbReference type="InterPro" id="IPR011250">
    <property type="entry name" value="OMP/PagP_B-barrel"/>
</dbReference>